<proteinExistence type="predicted"/>
<reference evidence="1 2" key="1">
    <citation type="submission" date="2020-07" db="EMBL/GenBank/DDBJ databases">
        <title>Description of Limosilactobacillus balticus sp. nov., Limosilactobacillus agrestis sp. nov., Limosilactobacillus albertensis sp. nov., Limosilactobacillus rudii sp. nov., Limosilactobacillus fastidiosus sp. nov., five novel Limosilactobacillus species isolated from the vertebrate gastrointestinal tract, and proposal of 6 subspecies of Limosilactobacillus reuteri adapted to the gastrointestinal tract of specific vertebrate hosts.</title>
        <authorList>
            <person name="Li F."/>
            <person name="Cheng C."/>
            <person name="Zheng J."/>
            <person name="Quevedo R.M."/>
            <person name="Li J."/>
            <person name="Roos S."/>
            <person name="Gaenzle M.G."/>
            <person name="Walter J."/>
        </authorList>
    </citation>
    <scope>NUCLEOTIDE SEQUENCE [LARGE SCALE GENOMIC DNA]</scope>
    <source>
        <strain evidence="1 2">RRLNB_1_1</strain>
    </source>
</reference>
<evidence type="ECO:0000313" key="1">
    <source>
        <dbReference type="EMBL" id="MBB1069364.1"/>
    </source>
</evidence>
<dbReference type="Proteomes" id="UP000518316">
    <property type="component" value="Unassembled WGS sequence"/>
</dbReference>
<comment type="caution">
    <text evidence="1">The sequence shown here is derived from an EMBL/GenBank/DDBJ whole genome shotgun (WGS) entry which is preliminary data.</text>
</comment>
<name>A0A7W3TR82_9LACO</name>
<dbReference type="RefSeq" id="WP_182597986.1">
    <property type="nucleotide sequence ID" value="NZ_JACIVC010000052.1"/>
</dbReference>
<protein>
    <submittedName>
        <fullName evidence="1">Protein-export chaperone SecB</fullName>
    </submittedName>
</protein>
<sequence>MTQSNTQETPISFKGYQIKKLEYGTDIEKEKDRIGIKYGISNDQKMGQVVITVYFSDKSKSSNGILEVIGQFEIKKGLTEKQQHIFLGQNGSAILYPYVRAILSMVTALDDNRVQVLPTLNFVNLAKNDKIKKQ</sequence>
<dbReference type="AlphaFoldDB" id="A0A7W3TR82"/>
<dbReference type="SUPFAM" id="SSF54611">
    <property type="entry name" value="SecB-like"/>
    <property type="match status" value="1"/>
</dbReference>
<organism evidence="1 2">
    <name type="scientific">Limosilactobacillus albertensis</name>
    <dbReference type="NCBI Taxonomy" id="2759752"/>
    <lineage>
        <taxon>Bacteria</taxon>
        <taxon>Bacillati</taxon>
        <taxon>Bacillota</taxon>
        <taxon>Bacilli</taxon>
        <taxon>Lactobacillales</taxon>
        <taxon>Lactobacillaceae</taxon>
        <taxon>Limosilactobacillus</taxon>
    </lineage>
</organism>
<dbReference type="InterPro" id="IPR035958">
    <property type="entry name" value="SecB-like_sf"/>
</dbReference>
<keyword evidence="2" id="KW-1185">Reference proteome</keyword>
<accession>A0A7W3TR82</accession>
<evidence type="ECO:0000313" key="2">
    <source>
        <dbReference type="Proteomes" id="UP000518316"/>
    </source>
</evidence>
<gene>
    <name evidence="1" type="ORF">H5S40_04235</name>
</gene>
<dbReference type="EMBL" id="JACIVC010000052">
    <property type="protein sequence ID" value="MBB1069364.1"/>
    <property type="molecule type" value="Genomic_DNA"/>
</dbReference>
<dbReference type="Gene3D" id="3.10.420.10">
    <property type="entry name" value="SecB-like"/>
    <property type="match status" value="1"/>
</dbReference>